<accession>A0A383BXF7</accession>
<reference evidence="2" key="1">
    <citation type="submission" date="2018-05" db="EMBL/GenBank/DDBJ databases">
        <authorList>
            <person name="Lanie J.A."/>
            <person name="Ng W.-L."/>
            <person name="Kazmierczak K.M."/>
            <person name="Andrzejewski T.M."/>
            <person name="Davidsen T.M."/>
            <person name="Wayne K.J."/>
            <person name="Tettelin H."/>
            <person name="Glass J.I."/>
            <person name="Rusch D."/>
            <person name="Podicherti R."/>
            <person name="Tsui H.-C.T."/>
            <person name="Winkler M.E."/>
        </authorList>
    </citation>
    <scope>NUCLEOTIDE SEQUENCE</scope>
</reference>
<dbReference type="AlphaFoldDB" id="A0A383BXF7"/>
<sequence>MFKNSKKINSQEDTLYNNILSLSRNKLFFTKFDLTDTFQNRIYLIFIHISFLFTKLKHDNQKAIYKIFYQKMLDLIFNRIELNMREIGYGDTLINRNMKFLV</sequence>
<protein>
    <recommendedName>
        <fullName evidence="1">Ubiquinol-cytochrome c chaperone domain-containing protein</fullName>
    </recommendedName>
</protein>
<name>A0A383BXF7_9ZZZZ</name>
<feature type="non-terminal residue" evidence="2">
    <location>
        <position position="102"/>
    </location>
</feature>
<organism evidence="2">
    <name type="scientific">marine metagenome</name>
    <dbReference type="NCBI Taxonomy" id="408172"/>
    <lineage>
        <taxon>unclassified sequences</taxon>
        <taxon>metagenomes</taxon>
        <taxon>ecological metagenomes</taxon>
    </lineage>
</organism>
<dbReference type="EMBL" id="UINC01204057">
    <property type="protein sequence ID" value="SVE24602.1"/>
    <property type="molecule type" value="Genomic_DNA"/>
</dbReference>
<dbReference type="Pfam" id="PF03981">
    <property type="entry name" value="Ubiq_cyt_C_chap"/>
    <property type="match status" value="1"/>
</dbReference>
<feature type="domain" description="Ubiquinol-cytochrome c chaperone" evidence="1">
    <location>
        <begin position="31"/>
        <end position="100"/>
    </location>
</feature>
<proteinExistence type="predicted"/>
<dbReference type="InterPro" id="IPR021150">
    <property type="entry name" value="Ubiq_cyt_c_chap"/>
</dbReference>
<evidence type="ECO:0000259" key="1">
    <source>
        <dbReference type="Pfam" id="PF03981"/>
    </source>
</evidence>
<evidence type="ECO:0000313" key="2">
    <source>
        <dbReference type="EMBL" id="SVE24602.1"/>
    </source>
</evidence>
<gene>
    <name evidence="2" type="ORF">METZ01_LOCUS477456</name>
</gene>